<feature type="transmembrane region" description="Helical" evidence="6">
    <location>
        <begin position="41"/>
        <end position="57"/>
    </location>
</feature>
<feature type="transmembrane region" description="Helical" evidence="6">
    <location>
        <begin position="349"/>
        <end position="370"/>
    </location>
</feature>
<feature type="transmembrane region" description="Helical" evidence="6">
    <location>
        <begin position="156"/>
        <end position="175"/>
    </location>
</feature>
<dbReference type="OrthoDB" id="4484751at2"/>
<keyword evidence="4 6" id="KW-0472">Membrane</keyword>
<feature type="transmembrane region" description="Helical" evidence="6">
    <location>
        <begin position="187"/>
        <end position="206"/>
    </location>
</feature>
<sequence>MLVIGVLAACGLTVSLMQTLVVPLLPRFPVLLDTTPATVTWLVTATLIAGAVCTPLLGRLGDMYGKRRLLLVALGLVALGSAVGTAAPDVGTLIAGRVLQGAAMGAIPLGISIMRDVLPPGRVGAGIGLMSSSLGIGGALALPLGGLVAQEASWRWLFAATGVLALGLLGAVAGLVPESALRTGGRFDLLGAAGLAAALTCLLLAISKGSEWGWTAPAVLGLLAAAAVLSAAWGAWEWRTPRPLVDLRISARPAVLWTNVASALVGFAMFAGFLLATQQLQAPPATGYGFGLSLVATGLVLLPTGVAMMVFSPLSARISRARGPRTTVVLGTAVLGVGNAALACMLPSAGLVAFAMVLTAVGTALAYAAVPLMIMNVVPATETASANGLNALMRSLGTSSCSAFVAAVTSALVTRTEGLVLPSATAIVVVYSAGAAAALAAALIVWCTDAGRRRSDPADVRDPQRVEGRPSRSS</sequence>
<feature type="transmembrane region" description="Helical" evidence="6">
    <location>
        <begin position="391"/>
        <end position="413"/>
    </location>
</feature>
<evidence type="ECO:0000313" key="8">
    <source>
        <dbReference type="EMBL" id="SHL49798.1"/>
    </source>
</evidence>
<dbReference type="Pfam" id="PF07690">
    <property type="entry name" value="MFS_1"/>
    <property type="match status" value="1"/>
</dbReference>
<dbReference type="InterPro" id="IPR020846">
    <property type="entry name" value="MFS_dom"/>
</dbReference>
<evidence type="ECO:0000259" key="7">
    <source>
        <dbReference type="PROSITE" id="PS50850"/>
    </source>
</evidence>
<feature type="transmembrane region" description="Helical" evidence="6">
    <location>
        <begin position="123"/>
        <end position="144"/>
    </location>
</feature>
<dbReference type="InterPro" id="IPR036259">
    <property type="entry name" value="MFS_trans_sf"/>
</dbReference>
<feature type="transmembrane region" description="Helical" evidence="6">
    <location>
        <begin position="419"/>
        <end position="446"/>
    </location>
</feature>
<accession>A0A1M7B455</accession>
<evidence type="ECO:0000256" key="4">
    <source>
        <dbReference type="ARBA" id="ARBA00023136"/>
    </source>
</evidence>
<gene>
    <name evidence="8" type="ORF">SAMN05443637_13227</name>
</gene>
<dbReference type="GO" id="GO:0022857">
    <property type="term" value="F:transmembrane transporter activity"/>
    <property type="evidence" value="ECO:0007669"/>
    <property type="project" value="InterPro"/>
</dbReference>
<keyword evidence="2 6" id="KW-0812">Transmembrane</keyword>
<name>A0A1M7B455_PSETH</name>
<dbReference type="RefSeq" id="WP_073460480.1">
    <property type="nucleotide sequence ID" value="NZ_CALGVN010000034.1"/>
</dbReference>
<feature type="transmembrane region" description="Helical" evidence="6">
    <location>
        <begin position="323"/>
        <end position="343"/>
    </location>
</feature>
<evidence type="ECO:0000256" key="5">
    <source>
        <dbReference type="SAM" id="MobiDB-lite"/>
    </source>
</evidence>
<dbReference type="AlphaFoldDB" id="A0A1M7B455"/>
<comment type="subcellular location">
    <subcellularLocation>
        <location evidence="1">Cell membrane</location>
        <topology evidence="1">Multi-pass membrane protein</topology>
    </subcellularLocation>
</comment>
<reference evidence="8 9" key="1">
    <citation type="submission" date="2016-11" db="EMBL/GenBank/DDBJ databases">
        <authorList>
            <person name="Jaros S."/>
            <person name="Januszkiewicz K."/>
            <person name="Wedrychowicz H."/>
        </authorList>
    </citation>
    <scope>NUCLEOTIDE SEQUENCE [LARGE SCALE GENOMIC DNA]</scope>
    <source>
        <strain evidence="8 9">DSM 43832</strain>
    </source>
</reference>
<dbReference type="PANTHER" id="PTHR23501:SF197">
    <property type="entry name" value="COMD"/>
    <property type="match status" value="1"/>
</dbReference>
<feature type="transmembrane region" description="Helical" evidence="6">
    <location>
        <begin position="288"/>
        <end position="311"/>
    </location>
</feature>
<feature type="transmembrane region" description="Helical" evidence="6">
    <location>
        <begin position="254"/>
        <end position="276"/>
    </location>
</feature>
<evidence type="ECO:0000256" key="2">
    <source>
        <dbReference type="ARBA" id="ARBA00022692"/>
    </source>
</evidence>
<feature type="transmembrane region" description="Helical" evidence="6">
    <location>
        <begin position="212"/>
        <end position="233"/>
    </location>
</feature>
<protein>
    <submittedName>
        <fullName evidence="8">Major Facilitator Superfamily protein</fullName>
    </submittedName>
</protein>
<dbReference type="InterPro" id="IPR011701">
    <property type="entry name" value="MFS"/>
</dbReference>
<evidence type="ECO:0000256" key="3">
    <source>
        <dbReference type="ARBA" id="ARBA00022989"/>
    </source>
</evidence>
<dbReference type="STRING" id="1848.SAMN05443637_13227"/>
<dbReference type="SUPFAM" id="SSF103473">
    <property type="entry name" value="MFS general substrate transporter"/>
    <property type="match status" value="1"/>
</dbReference>
<dbReference type="EMBL" id="FRAP01000032">
    <property type="protein sequence ID" value="SHL49798.1"/>
    <property type="molecule type" value="Genomic_DNA"/>
</dbReference>
<feature type="transmembrane region" description="Helical" evidence="6">
    <location>
        <begin position="69"/>
        <end position="87"/>
    </location>
</feature>
<proteinExistence type="predicted"/>
<feature type="transmembrane region" description="Helical" evidence="6">
    <location>
        <begin position="93"/>
        <end position="111"/>
    </location>
</feature>
<evidence type="ECO:0000313" key="9">
    <source>
        <dbReference type="Proteomes" id="UP000184363"/>
    </source>
</evidence>
<dbReference type="Gene3D" id="1.20.1720.10">
    <property type="entry name" value="Multidrug resistance protein D"/>
    <property type="match status" value="1"/>
</dbReference>
<dbReference type="PANTHER" id="PTHR23501">
    <property type="entry name" value="MAJOR FACILITATOR SUPERFAMILY"/>
    <property type="match status" value="1"/>
</dbReference>
<dbReference type="GO" id="GO:0005886">
    <property type="term" value="C:plasma membrane"/>
    <property type="evidence" value="ECO:0007669"/>
    <property type="project" value="UniProtKB-SubCell"/>
</dbReference>
<feature type="region of interest" description="Disordered" evidence="5">
    <location>
        <begin position="453"/>
        <end position="474"/>
    </location>
</feature>
<keyword evidence="9" id="KW-1185">Reference proteome</keyword>
<keyword evidence="3 6" id="KW-1133">Transmembrane helix</keyword>
<evidence type="ECO:0000256" key="1">
    <source>
        <dbReference type="ARBA" id="ARBA00004651"/>
    </source>
</evidence>
<dbReference type="CDD" id="cd17504">
    <property type="entry name" value="MFS_MMR_MDR_like"/>
    <property type="match status" value="1"/>
</dbReference>
<dbReference type="PROSITE" id="PS50850">
    <property type="entry name" value="MFS"/>
    <property type="match status" value="1"/>
</dbReference>
<dbReference type="Proteomes" id="UP000184363">
    <property type="component" value="Unassembled WGS sequence"/>
</dbReference>
<evidence type="ECO:0000256" key="6">
    <source>
        <dbReference type="SAM" id="Phobius"/>
    </source>
</evidence>
<dbReference type="Gene3D" id="1.20.1250.20">
    <property type="entry name" value="MFS general substrate transporter like domains"/>
    <property type="match status" value="1"/>
</dbReference>
<feature type="domain" description="Major facilitator superfamily (MFS) profile" evidence="7">
    <location>
        <begin position="3"/>
        <end position="453"/>
    </location>
</feature>
<organism evidence="8 9">
    <name type="scientific">Pseudonocardia thermophila</name>
    <dbReference type="NCBI Taxonomy" id="1848"/>
    <lineage>
        <taxon>Bacteria</taxon>
        <taxon>Bacillati</taxon>
        <taxon>Actinomycetota</taxon>
        <taxon>Actinomycetes</taxon>
        <taxon>Pseudonocardiales</taxon>
        <taxon>Pseudonocardiaceae</taxon>
        <taxon>Pseudonocardia</taxon>
    </lineage>
</organism>